<organism evidence="1 2">
    <name type="scientific">Polyplosphaeria fusca</name>
    <dbReference type="NCBI Taxonomy" id="682080"/>
    <lineage>
        <taxon>Eukaryota</taxon>
        <taxon>Fungi</taxon>
        <taxon>Dikarya</taxon>
        <taxon>Ascomycota</taxon>
        <taxon>Pezizomycotina</taxon>
        <taxon>Dothideomycetes</taxon>
        <taxon>Pleosporomycetidae</taxon>
        <taxon>Pleosporales</taxon>
        <taxon>Tetraplosphaeriaceae</taxon>
        <taxon>Polyplosphaeria</taxon>
    </lineage>
</organism>
<keyword evidence="2" id="KW-1185">Reference proteome</keyword>
<accession>A0A9P4QW48</accession>
<gene>
    <name evidence="1" type="ORF">EJ04DRAFT_340655</name>
</gene>
<name>A0A9P4QW48_9PLEO</name>
<evidence type="ECO:0000313" key="1">
    <source>
        <dbReference type="EMBL" id="KAF2732232.1"/>
    </source>
</evidence>
<protein>
    <submittedName>
        <fullName evidence="1">Uncharacterized protein</fullName>
    </submittedName>
</protein>
<comment type="caution">
    <text evidence="1">The sequence shown here is derived from an EMBL/GenBank/DDBJ whole genome shotgun (WGS) entry which is preliminary data.</text>
</comment>
<dbReference type="EMBL" id="ML996180">
    <property type="protein sequence ID" value="KAF2732232.1"/>
    <property type="molecule type" value="Genomic_DNA"/>
</dbReference>
<sequence>MPDLADNVATTALVIAVLALFIAIGQFTQQIFGTAEGYRRCQDSVIGPWARLTRLSWRWQGIRFETKFTTPVILFLPEATMYHQGLTQKTGDYFLRLIKPEDDKSALSWSLAETIRYWIWIRREQKGPPAHMVKKILSATTAQQSSENLVAENMHKADAVTWMPLLRALIDCERRYEAVTSYGADPPLDSQFTPLYSKLRPNLGVTLPALRLVERSWDLIPPEVVRPYAQTTLGNLITVVSRLGMGWQSFNPNEGSFNAQGRGHSISAINIRGLGTLCEYRFDFTQKSEGRYGWDTEVFDMYIGGRKETDMFCCGIVPSVFPDIKDISLVAQHLSDLSPIYRFLDLFPFQDQLREDILSTASIQTSENPRAPRLFNDKLGLVVCEVIGVVAPFMPLLGSIGANIPWPLANRRLFATTIFWESRAAYLYRLKEIVAHDPTDRLTRVLKGMNKVEEEFGDTFYCRWHQMELLEKSEPRRKAHLIEFCRAEHYWTTLMLFGGKDGASQADDEGSATAKTILDWHLTTTVGALDDNLKYKSDDYPWVGPGKPQGHKTLDWVLELAKRLLDGHENAVRERRAPFSNEADRELWWVMVYRSFLWYVSVRGDRSQNPLPSIYYDSKMPVYIG</sequence>
<dbReference type="Proteomes" id="UP000799444">
    <property type="component" value="Unassembled WGS sequence"/>
</dbReference>
<dbReference type="OrthoDB" id="5227693at2759"/>
<dbReference type="AlphaFoldDB" id="A0A9P4QW48"/>
<evidence type="ECO:0000313" key="2">
    <source>
        <dbReference type="Proteomes" id="UP000799444"/>
    </source>
</evidence>
<proteinExistence type="predicted"/>
<reference evidence="1" key="1">
    <citation type="journal article" date="2020" name="Stud. Mycol.">
        <title>101 Dothideomycetes genomes: a test case for predicting lifestyles and emergence of pathogens.</title>
        <authorList>
            <person name="Haridas S."/>
            <person name="Albert R."/>
            <person name="Binder M."/>
            <person name="Bloem J."/>
            <person name="Labutti K."/>
            <person name="Salamov A."/>
            <person name="Andreopoulos B."/>
            <person name="Baker S."/>
            <person name="Barry K."/>
            <person name="Bills G."/>
            <person name="Bluhm B."/>
            <person name="Cannon C."/>
            <person name="Castanera R."/>
            <person name="Culley D."/>
            <person name="Daum C."/>
            <person name="Ezra D."/>
            <person name="Gonzalez J."/>
            <person name="Henrissat B."/>
            <person name="Kuo A."/>
            <person name="Liang C."/>
            <person name="Lipzen A."/>
            <person name="Lutzoni F."/>
            <person name="Magnuson J."/>
            <person name="Mondo S."/>
            <person name="Nolan M."/>
            <person name="Ohm R."/>
            <person name="Pangilinan J."/>
            <person name="Park H.-J."/>
            <person name="Ramirez L."/>
            <person name="Alfaro M."/>
            <person name="Sun H."/>
            <person name="Tritt A."/>
            <person name="Yoshinaga Y."/>
            <person name="Zwiers L.-H."/>
            <person name="Turgeon B."/>
            <person name="Goodwin S."/>
            <person name="Spatafora J."/>
            <person name="Crous P."/>
            <person name="Grigoriev I."/>
        </authorList>
    </citation>
    <scope>NUCLEOTIDE SEQUENCE</scope>
    <source>
        <strain evidence="1">CBS 125425</strain>
    </source>
</reference>